<protein>
    <submittedName>
        <fullName evidence="6">Iron-containing alcohol dehydrogenase</fullName>
    </submittedName>
</protein>
<dbReference type="PANTHER" id="PTHR11496">
    <property type="entry name" value="ALCOHOL DEHYDROGENASE"/>
    <property type="match status" value="1"/>
</dbReference>
<dbReference type="InterPro" id="IPR045910">
    <property type="entry name" value="AdhA-like"/>
</dbReference>
<feature type="domain" description="Fe-containing alcohol dehydrogenase-like C-terminal" evidence="5">
    <location>
        <begin position="197"/>
        <end position="393"/>
    </location>
</feature>
<dbReference type="RefSeq" id="WP_012896288.1">
    <property type="nucleotide sequence ID" value="NC_013642.1"/>
</dbReference>
<reference evidence="6 7" key="1">
    <citation type="submission" date="2009-12" db="EMBL/GenBank/DDBJ databases">
        <title>Complete sequence of Thermotoga petrophila RKU-1.</title>
        <authorList>
            <consortium name="US DOE Joint Genome Institute"/>
            <person name="Lucas S."/>
            <person name="Copeland A."/>
            <person name="Lapidus A."/>
            <person name="Glavina del Rio T."/>
            <person name="Dalin E."/>
            <person name="Tice H."/>
            <person name="Bruce D."/>
            <person name="Goodwin L."/>
            <person name="Pitluck S."/>
            <person name="Munk A.C."/>
            <person name="Brettin T."/>
            <person name="Detter J.C."/>
            <person name="Han C."/>
            <person name="Tapia R."/>
            <person name="Larimer F."/>
            <person name="Land M."/>
            <person name="Hauser L."/>
            <person name="Kyrpides N."/>
            <person name="Mikhailova N."/>
            <person name="Nelson K.E."/>
            <person name="Gogarten J.P."/>
            <person name="Noll K.M."/>
        </authorList>
    </citation>
    <scope>NUCLEOTIDE SEQUENCE [LARGE SCALE GENOMIC DNA]</scope>
    <source>
        <strain evidence="7">ATCC BAA-489 / DSM 13996 / JCM 10882 / RKU-10</strain>
    </source>
</reference>
<sequence length="397" mass="43985">MNIKNVIEIRTKTTCYFGAGALAKIEDILDFLKERGIKSVVVVSDKVAYKVTGAWDKVKPALEKRGIEYVVYDDVTPNPTTEQINEATKKALEINAQAVIGIGGGSPIDTAKSVAILLEYPEKTAEELYEQKFIPEKAKPIIAINTTHGTGTEVDRFAVASILEKEYKPPIAYDCIYPTFSIDDPELTKSLPEKQSIYTSLDALNHITEAATTSLGNPFSINLARNTVELISEYLPEVLKKPDNLEARYFLMYASAIAGISFDNGMLHLTHALEHPLSAIKPDLPHGLGLAMLLPAVFKYTYKAKPQILAYVYQPIIPDLKGRPNEAEEAASKLEQWIFNLGVKEKLADVGFSEKDIPKLVRLAFETPALDLLLNLAPMKVDENLVEAIYKESLKPY</sequence>
<dbReference type="GO" id="GO:0046872">
    <property type="term" value="F:metal ion binding"/>
    <property type="evidence" value="ECO:0007669"/>
    <property type="project" value="InterPro"/>
</dbReference>
<accession>D2C7Z5</accession>
<dbReference type="Proteomes" id="UP000000940">
    <property type="component" value="Chromosome"/>
</dbReference>
<dbReference type="PANTHER" id="PTHR11496:SF102">
    <property type="entry name" value="ALCOHOL DEHYDROGENASE 4"/>
    <property type="match status" value="1"/>
</dbReference>
<evidence type="ECO:0000256" key="1">
    <source>
        <dbReference type="ARBA" id="ARBA00007358"/>
    </source>
</evidence>
<dbReference type="Gene3D" id="3.40.50.1970">
    <property type="match status" value="1"/>
</dbReference>
<proteinExistence type="inferred from homology"/>
<dbReference type="Pfam" id="PF00465">
    <property type="entry name" value="Fe-ADH"/>
    <property type="match status" value="1"/>
</dbReference>
<dbReference type="CDD" id="cd08186">
    <property type="entry name" value="Fe-ADH-like"/>
    <property type="match status" value="1"/>
</dbReference>
<dbReference type="FunFam" id="3.40.50.1970:FF:000003">
    <property type="entry name" value="Alcohol dehydrogenase, iron-containing"/>
    <property type="match status" value="1"/>
</dbReference>
<evidence type="ECO:0000259" key="4">
    <source>
        <dbReference type="Pfam" id="PF00465"/>
    </source>
</evidence>
<name>D2C7Z5_THEP2</name>
<dbReference type="HOGENOM" id="CLU_007207_0_4_0"/>
<keyword evidence="7" id="KW-1185">Reference proteome</keyword>
<evidence type="ECO:0000256" key="3">
    <source>
        <dbReference type="ARBA" id="ARBA00023027"/>
    </source>
</evidence>
<dbReference type="PROSITE" id="PS00913">
    <property type="entry name" value="ADH_IRON_1"/>
    <property type="match status" value="1"/>
</dbReference>
<dbReference type="Gene3D" id="1.20.1090.10">
    <property type="entry name" value="Dehydroquinate synthase-like - alpha domain"/>
    <property type="match status" value="1"/>
</dbReference>
<dbReference type="InterPro" id="IPR001670">
    <property type="entry name" value="ADH_Fe/GldA"/>
</dbReference>
<dbReference type="KEGG" id="tnp:Tnap_0992"/>
<dbReference type="Pfam" id="PF25137">
    <property type="entry name" value="ADH_Fe_C"/>
    <property type="match status" value="1"/>
</dbReference>
<keyword evidence="3" id="KW-0520">NAD</keyword>
<dbReference type="InterPro" id="IPR018211">
    <property type="entry name" value="ADH_Fe_CS"/>
</dbReference>
<feature type="domain" description="Alcohol dehydrogenase iron-type/glycerol dehydrogenase GldA" evidence="4">
    <location>
        <begin position="13"/>
        <end position="185"/>
    </location>
</feature>
<dbReference type="GO" id="GO:0004022">
    <property type="term" value="F:alcohol dehydrogenase (NAD+) activity"/>
    <property type="evidence" value="ECO:0007669"/>
    <property type="project" value="TreeGrafter"/>
</dbReference>
<evidence type="ECO:0000256" key="2">
    <source>
        <dbReference type="ARBA" id="ARBA00023002"/>
    </source>
</evidence>
<evidence type="ECO:0000313" key="7">
    <source>
        <dbReference type="Proteomes" id="UP000000940"/>
    </source>
</evidence>
<dbReference type="SUPFAM" id="SSF56796">
    <property type="entry name" value="Dehydroquinate synthase-like"/>
    <property type="match status" value="1"/>
</dbReference>
<keyword evidence="2" id="KW-0560">Oxidoreductase</keyword>
<evidence type="ECO:0000313" key="6">
    <source>
        <dbReference type="EMBL" id="ADA67081.1"/>
    </source>
</evidence>
<dbReference type="AlphaFoldDB" id="D2C7Z5"/>
<gene>
    <name evidence="6" type="ordered locus">Tnap_0992</name>
</gene>
<dbReference type="InterPro" id="IPR056798">
    <property type="entry name" value="ADH_Fe_C"/>
</dbReference>
<dbReference type="EMBL" id="CP001839">
    <property type="protein sequence ID" value="ADA67081.1"/>
    <property type="molecule type" value="Genomic_DNA"/>
</dbReference>
<evidence type="ECO:0000259" key="5">
    <source>
        <dbReference type="Pfam" id="PF25137"/>
    </source>
</evidence>
<comment type="similarity">
    <text evidence="1">Belongs to the iron-containing alcohol dehydrogenase family.</text>
</comment>
<organism evidence="6 7">
    <name type="scientific">Thermotoga petrophila (strain ATCC BAA-489 / DSM 13996 / JCM 10882 / RKU-10)</name>
    <name type="common">Thermotoga naphthophila</name>
    <dbReference type="NCBI Taxonomy" id="590168"/>
    <lineage>
        <taxon>Bacteria</taxon>
        <taxon>Thermotogati</taxon>
        <taxon>Thermotogota</taxon>
        <taxon>Thermotogae</taxon>
        <taxon>Thermotogales</taxon>
        <taxon>Thermotogaceae</taxon>
        <taxon>Thermotoga</taxon>
    </lineage>
</organism>
<dbReference type="InterPro" id="IPR039697">
    <property type="entry name" value="Alcohol_dehydrogenase_Fe"/>
</dbReference>